<reference evidence="6" key="2">
    <citation type="submission" date="2015-07" db="EMBL/GenBank/DDBJ databases">
        <title>Contrasting host-pathogen interactions and genome evolution in two generalist and specialist microsporidian pathogens of mosquitoes.</title>
        <authorList>
            <consortium name="The Broad Institute Genomics Platform"/>
            <consortium name="The Broad Institute Genome Sequencing Center for Infectious Disease"/>
            <person name="Cuomo C.A."/>
            <person name="Sanscrainte N.D."/>
            <person name="Goldberg J.M."/>
            <person name="Heiman D."/>
            <person name="Young S."/>
            <person name="Zeng Q."/>
            <person name="Becnel J.J."/>
            <person name="Birren B.W."/>
        </authorList>
    </citation>
    <scope>NUCLEOTIDE SEQUENCE [LARGE SCALE GENOMIC DNA]</scope>
    <source>
        <strain evidence="6">USNM 41457</strain>
    </source>
</reference>
<accession>J9D5M8</accession>
<dbReference type="InterPro" id="IPR014001">
    <property type="entry name" value="Helicase_ATP-bd"/>
</dbReference>
<keyword evidence="2" id="KW-0547">Nucleotide-binding</keyword>
<evidence type="ECO:0000313" key="6">
    <source>
        <dbReference type="Proteomes" id="UP000003163"/>
    </source>
</evidence>
<dbReference type="SUPFAM" id="SSF52540">
    <property type="entry name" value="P-loop containing nucleoside triphosphate hydrolases"/>
    <property type="match status" value="1"/>
</dbReference>
<evidence type="ECO:0000256" key="1">
    <source>
        <dbReference type="ARBA" id="ARBA00022801"/>
    </source>
</evidence>
<dbReference type="GO" id="GO:0016787">
    <property type="term" value="F:hydrolase activity"/>
    <property type="evidence" value="ECO:0007669"/>
    <property type="project" value="UniProtKB-KW"/>
</dbReference>
<dbReference type="OrthoDB" id="5575at2759"/>
<dbReference type="SMART" id="SM00487">
    <property type="entry name" value="DEXDc"/>
    <property type="match status" value="1"/>
</dbReference>
<dbReference type="VEuPathDB" id="MicrosporidiaDB:EDEG_02540"/>
<dbReference type="PANTHER" id="PTHR44533:SF4">
    <property type="entry name" value="DEAD_H RNA HELICASE, PUTATIVE-RELATED"/>
    <property type="match status" value="1"/>
</dbReference>
<protein>
    <recommendedName>
        <fullName evidence="4">Helicase ATP-binding domain-containing protein</fullName>
    </recommendedName>
</protein>
<evidence type="ECO:0000256" key="2">
    <source>
        <dbReference type="ARBA" id="ARBA00022806"/>
    </source>
</evidence>
<feature type="region of interest" description="Disordered" evidence="3">
    <location>
        <begin position="577"/>
        <end position="635"/>
    </location>
</feature>
<feature type="domain" description="Helicase ATP-binding" evidence="4">
    <location>
        <begin position="738"/>
        <end position="957"/>
    </location>
</feature>
<dbReference type="Gene3D" id="3.40.50.300">
    <property type="entry name" value="P-loop containing nucleotide triphosphate hydrolases"/>
    <property type="match status" value="2"/>
</dbReference>
<dbReference type="GO" id="GO:0005524">
    <property type="term" value="F:ATP binding"/>
    <property type="evidence" value="ECO:0007669"/>
    <property type="project" value="InterPro"/>
</dbReference>
<sequence length="1097" mass="126998">MQNTMRYTDVSTCFTGMGSVLIHAPSLKLFIESKFMLNDSMLPLQSYKHALYYYLSNLTNHFDIKFFDLVSDLKNWKDVNDQAVKLFSETDVCDFINGFDIDKAERRMRSANHASELLDSSLCCDKNAKKELIPEAYENIYSYTTYMYMKELIQTLPNHFYTFNEDTLRQYQYNERVSLVFVSNNFVDIKSFFLKNGIYTATFYGIEFRMPDVYAFVNEPFFKVKFDNENKDKFDCFDYAAGNHSFDENCSKLKRNLRKCLRNIEKFLKNASNREDEKLNLNVEPSNLIVDDEYLKSKLINDLKCVEVIDNIVDPIECLNILYKIYSDFEFIKNYDGRTFKVRKKSINNGDLANNTDDAKDYFEYINTSINNNLTDTATGISKALTHQIEPFIPLTNNASINDEIALSFTRVVEGKEKKKKKKEVSAVCAVRTAADSMYNGQLAVASLKPTECNIKISSKQQQIIDENKKRLREKDAAVEREFMKNFYMRFTNASTKNKSKILEFSLSSYSNEIKINVMCLRIEYYFNIWSLERRKDDPDFNKLIPCYIACLETVDIIIEDALKKYEEESRHKELLKEMSLSKGKKSGKPGKNGKKGKNAENNDNSKNSSKSTNKRKSNTDECMNEADEKNDQDKDIEKDKYEVFKTAENPLKETPFLRQMTFALNKLTEMNFVNTIAELKEKYNIPVELECEGVAKPSDFELYIQLKYAGDKLKRTLNSKKDPRVVFTPDGWQVNLLNLVDRGSSAVVCAPTSSGKTFICFYAIEKVLRQSDNDIVIFCLPTKALLNQVRADIYARFSNKSYKSSKVLQGVCMKDFDVDPFTCQVLVTVPSMLETILKVLHKKNITNRHPGKQSLESKDAKKNVLRKNKKIQDEEDLIHAELMKDPRWSEQPFDIKLSDIKYIIIDEVHKIGSLEMGASIERVVHLSPCPMLVLSATLGNLEGFFKWMKLIEHKKGRKCELVVHKERYCELKPYVFHYKEEKIKVVNKALRKSMLRNQEILEEQRRRAEEENALIIGRTNEDEEEDSTSDNSHSSDDNGELESNTNNKEDISDNNIESINTQNTNTPSKVIEPEFITTYVPELTPINPYLLFLTIK</sequence>
<feature type="compositionally biased region" description="Low complexity" evidence="3">
    <location>
        <begin position="600"/>
        <end position="612"/>
    </location>
</feature>
<dbReference type="Proteomes" id="UP000003163">
    <property type="component" value="Unassembled WGS sequence"/>
</dbReference>
<dbReference type="InterPro" id="IPR006935">
    <property type="entry name" value="Helicase/UvrB_N"/>
</dbReference>
<evidence type="ECO:0000259" key="4">
    <source>
        <dbReference type="PROSITE" id="PS51192"/>
    </source>
</evidence>
<dbReference type="AlphaFoldDB" id="J9D5M8"/>
<keyword evidence="2" id="KW-0067">ATP-binding</keyword>
<dbReference type="InterPro" id="IPR052431">
    <property type="entry name" value="SKI2_subfamily_helicases"/>
</dbReference>
<dbReference type="PROSITE" id="PS51192">
    <property type="entry name" value="HELICASE_ATP_BIND_1"/>
    <property type="match status" value="1"/>
</dbReference>
<comment type="caution">
    <text evidence="5">The sequence shown here is derived from an EMBL/GenBank/DDBJ whole genome shotgun (WGS) entry which is preliminary data.</text>
</comment>
<feature type="compositionally biased region" description="Polar residues" evidence="3">
    <location>
        <begin position="1054"/>
        <end position="1067"/>
    </location>
</feature>
<reference evidence="5 6" key="1">
    <citation type="submission" date="2011-08" db="EMBL/GenBank/DDBJ databases">
        <authorList>
            <person name="Liu Z.J."/>
            <person name="Shi F.L."/>
            <person name="Lu J.Q."/>
            <person name="Li M."/>
            <person name="Wang Z.L."/>
        </authorList>
    </citation>
    <scope>NUCLEOTIDE SEQUENCE [LARGE SCALE GENOMIC DNA]</scope>
    <source>
        <strain evidence="5 6">USNM 41457</strain>
    </source>
</reference>
<dbReference type="InParanoid" id="J9D5M8"/>
<organism evidence="5 6">
    <name type="scientific">Edhazardia aedis (strain USNM 41457)</name>
    <name type="common">Microsporidian parasite</name>
    <dbReference type="NCBI Taxonomy" id="1003232"/>
    <lineage>
        <taxon>Eukaryota</taxon>
        <taxon>Fungi</taxon>
        <taxon>Fungi incertae sedis</taxon>
        <taxon>Microsporidia</taxon>
        <taxon>Edhazardia</taxon>
    </lineage>
</organism>
<keyword evidence="2" id="KW-0347">Helicase</keyword>
<dbReference type="HOGENOM" id="CLU_283703_0_0_1"/>
<dbReference type="EMBL" id="AFBI03000046">
    <property type="protein sequence ID" value="EJW03061.1"/>
    <property type="molecule type" value="Genomic_DNA"/>
</dbReference>
<feature type="region of interest" description="Disordered" evidence="3">
    <location>
        <begin position="1013"/>
        <end position="1067"/>
    </location>
</feature>
<dbReference type="PANTHER" id="PTHR44533">
    <property type="entry name" value="DEAD/H RNA HELICASE, PUTATIVE-RELATED"/>
    <property type="match status" value="1"/>
</dbReference>
<dbReference type="InterPro" id="IPR027417">
    <property type="entry name" value="P-loop_NTPase"/>
</dbReference>
<evidence type="ECO:0000313" key="5">
    <source>
        <dbReference type="EMBL" id="EJW03061.1"/>
    </source>
</evidence>
<keyword evidence="1" id="KW-0378">Hydrolase</keyword>
<dbReference type="GO" id="GO:0004386">
    <property type="term" value="F:helicase activity"/>
    <property type="evidence" value="ECO:0007669"/>
    <property type="project" value="UniProtKB-KW"/>
</dbReference>
<dbReference type="Pfam" id="PF04851">
    <property type="entry name" value="ResIII"/>
    <property type="match status" value="1"/>
</dbReference>
<evidence type="ECO:0000256" key="3">
    <source>
        <dbReference type="SAM" id="MobiDB-lite"/>
    </source>
</evidence>
<dbReference type="STRING" id="1003232.J9D5M8"/>
<gene>
    <name evidence="5" type="ORF">EDEG_02540</name>
</gene>
<name>J9D5M8_EDHAE</name>
<dbReference type="GO" id="GO:0003677">
    <property type="term" value="F:DNA binding"/>
    <property type="evidence" value="ECO:0007669"/>
    <property type="project" value="InterPro"/>
</dbReference>
<dbReference type="GO" id="GO:0005737">
    <property type="term" value="C:cytoplasm"/>
    <property type="evidence" value="ECO:0007669"/>
    <property type="project" value="TreeGrafter"/>
</dbReference>
<feature type="compositionally biased region" description="Basic residues" evidence="3">
    <location>
        <begin position="583"/>
        <end position="597"/>
    </location>
</feature>
<proteinExistence type="predicted"/>
<keyword evidence="6" id="KW-1185">Reference proteome</keyword>